<sequence>MTLPLTDRRCHPLSGCAASPSLATREGDDALAAGRRGRPRPLLGVPLVGTCCLLEQCMAQVLDDVTLPACPAQAGAFFFGNNQSSAGPASGRAIADDVVLVS</sequence>
<gene>
    <name evidence="1" type="ORF">CTI11_19360</name>
</gene>
<name>A0A2G7T6H4_9FLAO</name>
<accession>A0A2G7T6H4</accession>
<protein>
    <submittedName>
        <fullName evidence="1">Uncharacterized protein</fullName>
    </submittedName>
</protein>
<comment type="caution">
    <text evidence="1">The sequence shown here is derived from an EMBL/GenBank/DDBJ whole genome shotgun (WGS) entry which is preliminary data.</text>
</comment>
<evidence type="ECO:0000313" key="1">
    <source>
        <dbReference type="EMBL" id="PII34653.1"/>
    </source>
</evidence>
<reference evidence="1" key="1">
    <citation type="submission" date="2017-10" db="EMBL/GenBank/DDBJ databases">
        <title>Chryseobacterium sp. B5 is a hydrocarbonoclastic and plant growth promoting bacterium.</title>
        <authorList>
            <person name="Thijs S."/>
            <person name="Gkorezis P."/>
            <person name="Van Hamme J."/>
        </authorList>
    </citation>
    <scope>NUCLEOTIDE SEQUENCE</scope>
    <source>
        <strain evidence="1">B5</strain>
    </source>
</reference>
<proteinExistence type="predicted"/>
<dbReference type="AlphaFoldDB" id="A0A2G7T6H4"/>
<organism evidence="1">
    <name type="scientific">Chryseobacterium sp. B5</name>
    <dbReference type="NCBI Taxonomy" id="2050562"/>
    <lineage>
        <taxon>Bacteria</taxon>
        <taxon>Pseudomonadati</taxon>
        <taxon>Bacteroidota</taxon>
        <taxon>Flavobacteriia</taxon>
        <taxon>Flavobacteriales</taxon>
        <taxon>Weeksellaceae</taxon>
        <taxon>Chryseobacterium group</taxon>
        <taxon>Chryseobacterium</taxon>
    </lineage>
</organism>
<dbReference type="EMBL" id="PEKC01000089">
    <property type="protein sequence ID" value="PII34653.1"/>
    <property type="molecule type" value="Genomic_DNA"/>
</dbReference>